<feature type="compositionally biased region" description="Basic and acidic residues" evidence="1">
    <location>
        <begin position="36"/>
        <end position="47"/>
    </location>
</feature>
<sequence>MSHKTPNYFESSYFIHQRYEDASLLIFQQQQRKKRDSTYNDRYRPLPDHPLPTPDKKVEVGRYGNSAAVASPGAVNMKVDTKPQQSTICSIV</sequence>
<name>A0AA88Y3D4_PINIB</name>
<protein>
    <submittedName>
        <fullName evidence="2">Uncharacterized protein</fullName>
    </submittedName>
</protein>
<comment type="caution">
    <text evidence="2">The sequence shown here is derived from an EMBL/GenBank/DDBJ whole genome shotgun (WGS) entry which is preliminary data.</text>
</comment>
<proteinExistence type="predicted"/>
<dbReference type="AlphaFoldDB" id="A0AA88Y3D4"/>
<dbReference type="EMBL" id="VSWD01000011">
    <property type="protein sequence ID" value="KAK3088578.1"/>
    <property type="molecule type" value="Genomic_DNA"/>
</dbReference>
<evidence type="ECO:0000313" key="3">
    <source>
        <dbReference type="Proteomes" id="UP001186944"/>
    </source>
</evidence>
<organism evidence="2 3">
    <name type="scientific">Pinctada imbricata</name>
    <name type="common">Atlantic pearl-oyster</name>
    <name type="synonym">Pinctada martensii</name>
    <dbReference type="NCBI Taxonomy" id="66713"/>
    <lineage>
        <taxon>Eukaryota</taxon>
        <taxon>Metazoa</taxon>
        <taxon>Spiralia</taxon>
        <taxon>Lophotrochozoa</taxon>
        <taxon>Mollusca</taxon>
        <taxon>Bivalvia</taxon>
        <taxon>Autobranchia</taxon>
        <taxon>Pteriomorphia</taxon>
        <taxon>Pterioida</taxon>
        <taxon>Pterioidea</taxon>
        <taxon>Pteriidae</taxon>
        <taxon>Pinctada</taxon>
    </lineage>
</organism>
<reference evidence="2" key="1">
    <citation type="submission" date="2019-08" db="EMBL/GenBank/DDBJ databases">
        <title>The improved chromosome-level genome for the pearl oyster Pinctada fucata martensii using PacBio sequencing and Hi-C.</title>
        <authorList>
            <person name="Zheng Z."/>
        </authorList>
    </citation>
    <scope>NUCLEOTIDE SEQUENCE</scope>
    <source>
        <strain evidence="2">ZZ-2019</strain>
        <tissue evidence="2">Adductor muscle</tissue>
    </source>
</reference>
<feature type="region of interest" description="Disordered" evidence="1">
    <location>
        <begin position="30"/>
        <end position="55"/>
    </location>
</feature>
<accession>A0AA88Y3D4</accession>
<dbReference type="Proteomes" id="UP001186944">
    <property type="component" value="Unassembled WGS sequence"/>
</dbReference>
<evidence type="ECO:0000313" key="2">
    <source>
        <dbReference type="EMBL" id="KAK3088578.1"/>
    </source>
</evidence>
<gene>
    <name evidence="2" type="ORF">FSP39_020848</name>
</gene>
<evidence type="ECO:0000256" key="1">
    <source>
        <dbReference type="SAM" id="MobiDB-lite"/>
    </source>
</evidence>
<keyword evidence="3" id="KW-1185">Reference proteome</keyword>